<dbReference type="InterPro" id="IPR015422">
    <property type="entry name" value="PyrdxlP-dep_Trfase_small"/>
</dbReference>
<keyword evidence="3" id="KW-0805">Transcription regulation</keyword>
<evidence type="ECO:0000313" key="8">
    <source>
        <dbReference type="Proteomes" id="UP001500620"/>
    </source>
</evidence>
<proteinExistence type="inferred from homology"/>
<protein>
    <submittedName>
        <fullName evidence="7">PLP-dependent aminotransferase family protein</fullName>
    </submittedName>
</protein>
<dbReference type="RefSeq" id="WP_345137616.1">
    <property type="nucleotide sequence ID" value="NZ_BAABAT010000042.1"/>
</dbReference>
<name>A0ABP8DPI6_9ACTN</name>
<dbReference type="Gene3D" id="1.10.10.10">
    <property type="entry name" value="Winged helix-like DNA-binding domain superfamily/Winged helix DNA-binding domain"/>
    <property type="match status" value="1"/>
</dbReference>
<dbReference type="CDD" id="cd00609">
    <property type="entry name" value="AAT_like"/>
    <property type="match status" value="1"/>
</dbReference>
<dbReference type="InterPro" id="IPR000524">
    <property type="entry name" value="Tscrpt_reg_HTH_GntR"/>
</dbReference>
<dbReference type="PRINTS" id="PR00035">
    <property type="entry name" value="HTHGNTR"/>
</dbReference>
<keyword evidence="7" id="KW-0808">Transferase</keyword>
<dbReference type="PROSITE" id="PS50949">
    <property type="entry name" value="HTH_GNTR"/>
    <property type="match status" value="1"/>
</dbReference>
<dbReference type="CDD" id="cd07377">
    <property type="entry name" value="WHTH_GntR"/>
    <property type="match status" value="1"/>
</dbReference>
<dbReference type="InterPro" id="IPR036388">
    <property type="entry name" value="WH-like_DNA-bd_sf"/>
</dbReference>
<dbReference type="PANTHER" id="PTHR46577">
    <property type="entry name" value="HTH-TYPE TRANSCRIPTIONAL REGULATORY PROTEIN GABR"/>
    <property type="match status" value="1"/>
</dbReference>
<dbReference type="InterPro" id="IPR004839">
    <property type="entry name" value="Aminotransferase_I/II_large"/>
</dbReference>
<dbReference type="Pfam" id="PF00155">
    <property type="entry name" value="Aminotran_1_2"/>
    <property type="match status" value="1"/>
</dbReference>
<reference evidence="8" key="1">
    <citation type="journal article" date="2019" name="Int. J. Syst. Evol. Microbiol.">
        <title>The Global Catalogue of Microorganisms (GCM) 10K type strain sequencing project: providing services to taxonomists for standard genome sequencing and annotation.</title>
        <authorList>
            <consortium name="The Broad Institute Genomics Platform"/>
            <consortium name="The Broad Institute Genome Sequencing Center for Infectious Disease"/>
            <person name="Wu L."/>
            <person name="Ma J."/>
        </authorList>
    </citation>
    <scope>NUCLEOTIDE SEQUENCE [LARGE SCALE GENOMIC DNA]</scope>
    <source>
        <strain evidence="8">JCM 17441</strain>
    </source>
</reference>
<sequence length="451" mass="48377">MNVASRLGAWRSAGGSLAQSLAAAVQHAVLDGQIPVGSPLPSERALARDMDVSRGTIVAALALLRDAGWIRTRHGSGSVVRLPPRLTTRTAPWSLDHGGGEVELDLTQAVTAAPHRAYLAAARRAVDRCATLLLDAGTANAGLPQLRELLAERYTRQGLATHPGQILITSGATAALTLLADHLCDRRRPILVESPTYPGALTVLRRRGTRLISIPVSEGSWGQAPELIGSSRASLAYLTPDFHNPTGALMPDDVRRQVSACADRHDVTVVVDETMRDLDLRTPPVDIPHLAGPRVITIGSTSKVIWSGLRVGWIRASAALVRELLLHPLQARLSPPPLEQLIAHDLLGDLDGLVSERRAQLRHQRDHLVGLLGDHGGWTYTVPSGGLTVWLQLHNTTAVAVAARARRRGLALTPGPQFSADRTLTNYLRVPFTASPEILTRAVDLLVSPPI</sequence>
<feature type="domain" description="HTH gntR-type" evidence="6">
    <location>
        <begin position="15"/>
        <end position="83"/>
    </location>
</feature>
<keyword evidence="2" id="KW-0663">Pyridoxal phosphate</keyword>
<keyword evidence="5" id="KW-0804">Transcription</keyword>
<evidence type="ECO:0000256" key="3">
    <source>
        <dbReference type="ARBA" id="ARBA00023015"/>
    </source>
</evidence>
<dbReference type="Gene3D" id="3.90.1150.10">
    <property type="entry name" value="Aspartate Aminotransferase, domain 1"/>
    <property type="match status" value="1"/>
</dbReference>
<dbReference type="Gene3D" id="3.40.640.10">
    <property type="entry name" value="Type I PLP-dependent aspartate aminotransferase-like (Major domain)"/>
    <property type="match status" value="1"/>
</dbReference>
<organism evidence="7 8">
    <name type="scientific">Dactylosporangium darangshiense</name>
    <dbReference type="NCBI Taxonomy" id="579108"/>
    <lineage>
        <taxon>Bacteria</taxon>
        <taxon>Bacillati</taxon>
        <taxon>Actinomycetota</taxon>
        <taxon>Actinomycetes</taxon>
        <taxon>Micromonosporales</taxon>
        <taxon>Micromonosporaceae</taxon>
        <taxon>Dactylosporangium</taxon>
    </lineage>
</organism>
<dbReference type="EMBL" id="BAABAT010000042">
    <property type="protein sequence ID" value="GAA4260709.1"/>
    <property type="molecule type" value="Genomic_DNA"/>
</dbReference>
<evidence type="ECO:0000313" key="7">
    <source>
        <dbReference type="EMBL" id="GAA4260709.1"/>
    </source>
</evidence>
<evidence type="ECO:0000259" key="6">
    <source>
        <dbReference type="PROSITE" id="PS50949"/>
    </source>
</evidence>
<dbReference type="PANTHER" id="PTHR46577:SF1">
    <property type="entry name" value="HTH-TYPE TRANSCRIPTIONAL REGULATORY PROTEIN GABR"/>
    <property type="match status" value="1"/>
</dbReference>
<dbReference type="InterPro" id="IPR036390">
    <property type="entry name" value="WH_DNA-bd_sf"/>
</dbReference>
<evidence type="ECO:0000256" key="4">
    <source>
        <dbReference type="ARBA" id="ARBA00023125"/>
    </source>
</evidence>
<comment type="similarity">
    <text evidence="1">In the C-terminal section; belongs to the class-I pyridoxal-phosphate-dependent aminotransferase family.</text>
</comment>
<evidence type="ECO:0000256" key="1">
    <source>
        <dbReference type="ARBA" id="ARBA00005384"/>
    </source>
</evidence>
<keyword evidence="8" id="KW-1185">Reference proteome</keyword>
<dbReference type="InterPro" id="IPR015424">
    <property type="entry name" value="PyrdxlP-dep_Trfase"/>
</dbReference>
<evidence type="ECO:0000256" key="5">
    <source>
        <dbReference type="ARBA" id="ARBA00023163"/>
    </source>
</evidence>
<keyword evidence="7" id="KW-0032">Aminotransferase</keyword>
<comment type="caution">
    <text evidence="7">The sequence shown here is derived from an EMBL/GenBank/DDBJ whole genome shotgun (WGS) entry which is preliminary data.</text>
</comment>
<dbReference type="Proteomes" id="UP001500620">
    <property type="component" value="Unassembled WGS sequence"/>
</dbReference>
<keyword evidence="4" id="KW-0238">DNA-binding</keyword>
<dbReference type="Pfam" id="PF00392">
    <property type="entry name" value="GntR"/>
    <property type="match status" value="1"/>
</dbReference>
<dbReference type="GO" id="GO:0008483">
    <property type="term" value="F:transaminase activity"/>
    <property type="evidence" value="ECO:0007669"/>
    <property type="project" value="UniProtKB-KW"/>
</dbReference>
<dbReference type="InterPro" id="IPR051446">
    <property type="entry name" value="HTH_trans_reg/aminotransferase"/>
</dbReference>
<dbReference type="SUPFAM" id="SSF46785">
    <property type="entry name" value="Winged helix' DNA-binding domain"/>
    <property type="match status" value="1"/>
</dbReference>
<dbReference type="SMART" id="SM00345">
    <property type="entry name" value="HTH_GNTR"/>
    <property type="match status" value="1"/>
</dbReference>
<evidence type="ECO:0000256" key="2">
    <source>
        <dbReference type="ARBA" id="ARBA00022898"/>
    </source>
</evidence>
<dbReference type="SUPFAM" id="SSF53383">
    <property type="entry name" value="PLP-dependent transferases"/>
    <property type="match status" value="1"/>
</dbReference>
<dbReference type="InterPro" id="IPR015421">
    <property type="entry name" value="PyrdxlP-dep_Trfase_major"/>
</dbReference>
<accession>A0ABP8DPI6</accession>
<gene>
    <name evidence="7" type="ORF">GCM10022255_090400</name>
</gene>